<evidence type="ECO:0000313" key="2">
    <source>
        <dbReference type="EMBL" id="HIQ62631.1"/>
    </source>
</evidence>
<keyword evidence="1" id="KW-1133">Transmembrane helix</keyword>
<evidence type="ECO:0008006" key="4">
    <source>
        <dbReference type="Google" id="ProtNLM"/>
    </source>
</evidence>
<proteinExistence type="predicted"/>
<sequence length="139" mass="15974">MIALFRPTRREALSVFALGAAGYPLLEVCWRGRTHASMALAGGLAFLWIFREHAARRPLWARCLRGALGVTGMELAFGLVLNRALRLGVWDYSRRRWNLLGQICPGYTALWCLLCAALSPVCRLLRLYFSRRRVYNRRY</sequence>
<accession>A0A9D1CI10</accession>
<feature type="transmembrane region" description="Helical" evidence="1">
    <location>
        <begin position="63"/>
        <end position="85"/>
    </location>
</feature>
<evidence type="ECO:0000256" key="1">
    <source>
        <dbReference type="SAM" id="Phobius"/>
    </source>
</evidence>
<evidence type="ECO:0000313" key="3">
    <source>
        <dbReference type="Proteomes" id="UP000886819"/>
    </source>
</evidence>
<reference evidence="2" key="2">
    <citation type="journal article" date="2021" name="PeerJ">
        <title>Extensive microbial diversity within the chicken gut microbiome revealed by metagenomics and culture.</title>
        <authorList>
            <person name="Gilroy R."/>
            <person name="Ravi A."/>
            <person name="Getino M."/>
            <person name="Pursley I."/>
            <person name="Horton D.L."/>
            <person name="Alikhan N.F."/>
            <person name="Baker D."/>
            <person name="Gharbi K."/>
            <person name="Hall N."/>
            <person name="Watson M."/>
            <person name="Adriaenssens E.M."/>
            <person name="Foster-Nyarko E."/>
            <person name="Jarju S."/>
            <person name="Secka A."/>
            <person name="Antonio M."/>
            <person name="Oren A."/>
            <person name="Chaudhuri R.R."/>
            <person name="La Ragione R."/>
            <person name="Hildebrand F."/>
            <person name="Pallen M.J."/>
        </authorList>
    </citation>
    <scope>NUCLEOTIDE SEQUENCE</scope>
    <source>
        <strain evidence="2">ChiHile30-977</strain>
    </source>
</reference>
<protein>
    <recommendedName>
        <fullName evidence="4">ABC-transporter type IV</fullName>
    </recommendedName>
</protein>
<organism evidence="2 3">
    <name type="scientific">Candidatus Avichristensenella intestinipullorum</name>
    <dbReference type="NCBI Taxonomy" id="2840693"/>
    <lineage>
        <taxon>Bacteria</taxon>
        <taxon>Bacillati</taxon>
        <taxon>Bacillota</taxon>
        <taxon>Clostridia</taxon>
        <taxon>Candidatus Avichristensenella</taxon>
    </lineage>
</organism>
<comment type="caution">
    <text evidence="2">The sequence shown here is derived from an EMBL/GenBank/DDBJ whole genome shotgun (WGS) entry which is preliminary data.</text>
</comment>
<keyword evidence="1" id="KW-0472">Membrane</keyword>
<keyword evidence="1" id="KW-0812">Transmembrane</keyword>
<name>A0A9D1CI10_9FIRM</name>
<reference evidence="2" key="1">
    <citation type="submission" date="2020-10" db="EMBL/GenBank/DDBJ databases">
        <authorList>
            <person name="Gilroy R."/>
        </authorList>
    </citation>
    <scope>NUCLEOTIDE SEQUENCE</scope>
    <source>
        <strain evidence="2">ChiHile30-977</strain>
    </source>
</reference>
<dbReference type="Pfam" id="PF06541">
    <property type="entry name" value="ABC_trans_CmpB"/>
    <property type="match status" value="1"/>
</dbReference>
<dbReference type="Proteomes" id="UP000886819">
    <property type="component" value="Unassembled WGS sequence"/>
</dbReference>
<feature type="transmembrane region" description="Helical" evidence="1">
    <location>
        <begin position="105"/>
        <end position="129"/>
    </location>
</feature>
<dbReference type="InterPro" id="IPR010540">
    <property type="entry name" value="CmpB_TMEM229"/>
</dbReference>
<gene>
    <name evidence="2" type="ORF">IAA66_03475</name>
</gene>
<dbReference type="AlphaFoldDB" id="A0A9D1CI10"/>
<dbReference type="EMBL" id="DVFI01000049">
    <property type="protein sequence ID" value="HIQ62631.1"/>
    <property type="molecule type" value="Genomic_DNA"/>
</dbReference>